<proteinExistence type="predicted"/>
<protein>
    <recommendedName>
        <fullName evidence="2">Signal peptidase II</fullName>
    </recommendedName>
</protein>
<dbReference type="GO" id="GO:0016020">
    <property type="term" value="C:membrane"/>
    <property type="evidence" value="ECO:0007669"/>
    <property type="project" value="InterPro"/>
</dbReference>
<dbReference type="InterPro" id="IPR001872">
    <property type="entry name" value="Peptidase_A8"/>
</dbReference>
<organism evidence="1">
    <name type="scientific">marine metagenome</name>
    <dbReference type="NCBI Taxonomy" id="408172"/>
    <lineage>
        <taxon>unclassified sequences</taxon>
        <taxon>metagenomes</taxon>
        <taxon>ecological metagenomes</taxon>
    </lineage>
</organism>
<gene>
    <name evidence="1" type="ORF">METZ01_LOCUS239223</name>
</gene>
<dbReference type="EMBL" id="UINC01061128">
    <property type="protein sequence ID" value="SVB86369.1"/>
    <property type="molecule type" value="Genomic_DNA"/>
</dbReference>
<reference evidence="1" key="1">
    <citation type="submission" date="2018-05" db="EMBL/GenBank/DDBJ databases">
        <authorList>
            <person name="Lanie J.A."/>
            <person name="Ng W.-L."/>
            <person name="Kazmierczak K.M."/>
            <person name="Andrzejewski T.M."/>
            <person name="Davidsen T.M."/>
            <person name="Wayne K.J."/>
            <person name="Tettelin H."/>
            <person name="Glass J.I."/>
            <person name="Rusch D."/>
            <person name="Podicherti R."/>
            <person name="Tsui H.-C.T."/>
            <person name="Winkler M.E."/>
        </authorList>
    </citation>
    <scope>NUCLEOTIDE SEQUENCE</scope>
</reference>
<sequence>MLVLLALDQLSKIWVRENIPLYEMTPLVPNFLDLTHVQNRGVSFSFLADLSDPIRIPLLVGVSLV</sequence>
<dbReference type="AlphaFoldDB" id="A0A382HGP8"/>
<dbReference type="GO" id="GO:0006508">
    <property type="term" value="P:proteolysis"/>
    <property type="evidence" value="ECO:0007669"/>
    <property type="project" value="InterPro"/>
</dbReference>
<evidence type="ECO:0000313" key="1">
    <source>
        <dbReference type="EMBL" id="SVB86369.1"/>
    </source>
</evidence>
<accession>A0A382HGP8</accession>
<dbReference type="GO" id="GO:0004190">
    <property type="term" value="F:aspartic-type endopeptidase activity"/>
    <property type="evidence" value="ECO:0007669"/>
    <property type="project" value="InterPro"/>
</dbReference>
<evidence type="ECO:0008006" key="2">
    <source>
        <dbReference type="Google" id="ProtNLM"/>
    </source>
</evidence>
<feature type="non-terminal residue" evidence="1">
    <location>
        <position position="65"/>
    </location>
</feature>
<dbReference type="Pfam" id="PF01252">
    <property type="entry name" value="Peptidase_A8"/>
    <property type="match status" value="1"/>
</dbReference>
<name>A0A382HGP8_9ZZZZ</name>